<dbReference type="GO" id="GO:0005524">
    <property type="term" value="F:ATP binding"/>
    <property type="evidence" value="ECO:0007669"/>
    <property type="project" value="UniProtKB-UniRule"/>
</dbReference>
<dbReference type="InterPro" id="IPR011761">
    <property type="entry name" value="ATP-grasp"/>
</dbReference>
<dbReference type="GO" id="GO:0046872">
    <property type="term" value="F:metal ion binding"/>
    <property type="evidence" value="ECO:0007669"/>
    <property type="project" value="InterPro"/>
</dbReference>
<keyword evidence="7" id="KW-1185">Reference proteome</keyword>
<dbReference type="EMBL" id="CP046915">
    <property type="protein sequence ID" value="QGZ64600.1"/>
    <property type="molecule type" value="Genomic_DNA"/>
</dbReference>
<gene>
    <name evidence="6" type="ORF">FAZ98_22420</name>
</gene>
<reference evidence="6 7" key="1">
    <citation type="submission" date="2019-12" db="EMBL/GenBank/DDBJ databases">
        <title>Paraburkholderia acidiphila 7Q-K02 sp. nov and Paraburkholderia acidisoli DHF22 sp. nov., two strains isolated from forest soil.</title>
        <authorList>
            <person name="Gao Z."/>
            <person name="Qiu L."/>
        </authorList>
    </citation>
    <scope>NUCLEOTIDE SEQUENCE [LARGE SCALE GENOMIC DNA]</scope>
    <source>
        <strain evidence="6 7">DHF22</strain>
    </source>
</reference>
<dbReference type="GO" id="GO:0016874">
    <property type="term" value="F:ligase activity"/>
    <property type="evidence" value="ECO:0007669"/>
    <property type="project" value="UniProtKB-KW"/>
</dbReference>
<dbReference type="AlphaFoldDB" id="A0A7Z2GN45"/>
<organism evidence="6 7">
    <name type="scientific">Paraburkholderia acidisoli</name>
    <dbReference type="NCBI Taxonomy" id="2571748"/>
    <lineage>
        <taxon>Bacteria</taxon>
        <taxon>Pseudomonadati</taxon>
        <taxon>Pseudomonadota</taxon>
        <taxon>Betaproteobacteria</taxon>
        <taxon>Burkholderiales</taxon>
        <taxon>Burkholderiaceae</taxon>
        <taxon>Paraburkholderia</taxon>
    </lineage>
</organism>
<dbReference type="RefSeq" id="WP_158954195.1">
    <property type="nucleotide sequence ID" value="NZ_CP046915.1"/>
</dbReference>
<dbReference type="Proteomes" id="UP000433577">
    <property type="component" value="Chromosome 3"/>
</dbReference>
<dbReference type="PANTHER" id="PTHR43585">
    <property type="entry name" value="FUMIPYRROLE BIOSYNTHESIS PROTEIN C"/>
    <property type="match status" value="1"/>
</dbReference>
<evidence type="ECO:0000256" key="2">
    <source>
        <dbReference type="ARBA" id="ARBA00022741"/>
    </source>
</evidence>
<dbReference type="PROSITE" id="PS50975">
    <property type="entry name" value="ATP_GRASP"/>
    <property type="match status" value="1"/>
</dbReference>
<evidence type="ECO:0000256" key="3">
    <source>
        <dbReference type="ARBA" id="ARBA00022840"/>
    </source>
</evidence>
<keyword evidence="3 4" id="KW-0067">ATP-binding</keyword>
<keyword evidence="1" id="KW-0436">Ligase</keyword>
<evidence type="ECO:0000256" key="1">
    <source>
        <dbReference type="ARBA" id="ARBA00022598"/>
    </source>
</evidence>
<dbReference type="PANTHER" id="PTHR43585:SF2">
    <property type="entry name" value="ATP-GRASP ENZYME FSQD"/>
    <property type="match status" value="1"/>
</dbReference>
<proteinExistence type="predicted"/>
<dbReference type="SUPFAM" id="SSF56059">
    <property type="entry name" value="Glutathione synthetase ATP-binding domain-like"/>
    <property type="match status" value="1"/>
</dbReference>
<feature type="domain" description="ATP-grasp" evidence="5">
    <location>
        <begin position="131"/>
        <end position="332"/>
    </location>
</feature>
<sequence>MEIVKTIVYIATNYLQWATPGLVSRVRASGVRMVLITYEGERVAPALAAYFDHVIPVTAALNEGVRPVLNLDEVRCAIEKEMRMVGGPNAIRILCQEEGNVHHAAMVREQLGIPGDTVAMVERFRNKLIMKQVVEDAGIRTPKHLKFDFDAYKDNPNEYYSRLGEILGERLVLKPVDAAGSLNVSIISRFSDLQSACANIEESPYDFEYEIDEFIDGIMYQSDSFVHQGGVEFTGTFELGCTNFDFVMGKPLTGFPAVDPELKRKLEDYNARVIRALGMQNGCTHHEYFLDKKTGEPVFLEIACRAPGGVGVYFHIKNKNYNMMDAYLIQNTSPEALDELKVDARDNVVAALLPVGHGRVVSLQEPEVKSDFEIRWLIEEGSVVNSRTIADAAGILTMRNDDIEQLRIDFEALQSYTPVLCDPD</sequence>
<protein>
    <submittedName>
        <fullName evidence="6">ATP-grasp domain-containing protein</fullName>
    </submittedName>
</protein>
<evidence type="ECO:0000313" key="7">
    <source>
        <dbReference type="Proteomes" id="UP000433577"/>
    </source>
</evidence>
<keyword evidence="2 4" id="KW-0547">Nucleotide-binding</keyword>
<evidence type="ECO:0000259" key="5">
    <source>
        <dbReference type="PROSITE" id="PS50975"/>
    </source>
</evidence>
<dbReference type="Pfam" id="PF13535">
    <property type="entry name" value="ATP-grasp_4"/>
    <property type="match status" value="1"/>
</dbReference>
<name>A0A7Z2GN45_9BURK</name>
<dbReference type="OrthoDB" id="3428978at2"/>
<dbReference type="InterPro" id="IPR013815">
    <property type="entry name" value="ATP_grasp_subdomain_1"/>
</dbReference>
<dbReference type="Gene3D" id="3.30.470.20">
    <property type="entry name" value="ATP-grasp fold, B domain"/>
    <property type="match status" value="1"/>
</dbReference>
<dbReference type="InterPro" id="IPR052032">
    <property type="entry name" value="ATP-dep_AA_Ligase"/>
</dbReference>
<evidence type="ECO:0000256" key="4">
    <source>
        <dbReference type="PROSITE-ProRule" id="PRU00409"/>
    </source>
</evidence>
<dbReference type="Gene3D" id="3.30.1490.20">
    <property type="entry name" value="ATP-grasp fold, A domain"/>
    <property type="match status" value="1"/>
</dbReference>
<dbReference type="KEGG" id="pacs:FAZ98_22420"/>
<evidence type="ECO:0000313" key="6">
    <source>
        <dbReference type="EMBL" id="QGZ64600.1"/>
    </source>
</evidence>
<dbReference type="Gene3D" id="3.40.50.20">
    <property type="match status" value="1"/>
</dbReference>
<accession>A0A7Z2GN45</accession>